<keyword evidence="3" id="KW-1185">Reference proteome</keyword>
<sequence>MSNPFEGIKDEDPLDGPATRTRFLDSAKRGFAPLRKIFIQQPDTEENRASVLAKMVTARQENALDALLLLHALEPVLDRDRPLPLATWARMLSSEGNRWSTQNVGRAFEALEKRNLVAREAKGRGLLVLPRLEDGSDKEWTRPGSDSTTIGKGYLTIPYTYWTSGLADRLAMPGKAMFLILLSETTQKPNFAMAVARAQSWYGISERTAERGYDELRKQKVDDGMPLLLEHTQWVADHRSPTGKREVRHRALSEPYSQAARAELQRATATAARRGSKTQSDTPPKRKRLKRKLTGNKAGGKKAETVSA</sequence>
<accession>A0A2T0KPS6</accession>
<protein>
    <submittedName>
        <fullName evidence="2">Uncharacterized protein</fullName>
    </submittedName>
</protein>
<dbReference type="Proteomes" id="UP000239415">
    <property type="component" value="Unassembled WGS sequence"/>
</dbReference>
<evidence type="ECO:0000313" key="2">
    <source>
        <dbReference type="EMBL" id="PRX25585.1"/>
    </source>
</evidence>
<dbReference type="OrthoDB" id="4188495at2"/>
<feature type="compositionally biased region" description="Basic residues" evidence="1">
    <location>
        <begin position="285"/>
        <end position="294"/>
    </location>
</feature>
<gene>
    <name evidence="2" type="ORF">CLV67_101302</name>
</gene>
<name>A0A2T0KPS6_9ACTN</name>
<proteinExistence type="predicted"/>
<dbReference type="AlphaFoldDB" id="A0A2T0KPS6"/>
<evidence type="ECO:0000313" key="3">
    <source>
        <dbReference type="Proteomes" id="UP000239415"/>
    </source>
</evidence>
<comment type="caution">
    <text evidence="2">The sequence shown here is derived from an EMBL/GenBank/DDBJ whole genome shotgun (WGS) entry which is preliminary data.</text>
</comment>
<feature type="region of interest" description="Disordered" evidence="1">
    <location>
        <begin position="259"/>
        <end position="308"/>
    </location>
</feature>
<evidence type="ECO:0000256" key="1">
    <source>
        <dbReference type="SAM" id="MobiDB-lite"/>
    </source>
</evidence>
<reference evidence="2 3" key="1">
    <citation type="submission" date="2018-03" db="EMBL/GenBank/DDBJ databases">
        <title>Genomic Encyclopedia of Archaeal and Bacterial Type Strains, Phase II (KMG-II): from individual species to whole genera.</title>
        <authorList>
            <person name="Goeker M."/>
        </authorList>
    </citation>
    <scope>NUCLEOTIDE SEQUENCE [LARGE SCALE GENOMIC DNA]</scope>
    <source>
        <strain evidence="2 3">DSM 43146</strain>
    </source>
</reference>
<dbReference type="EMBL" id="PVMZ01000001">
    <property type="protein sequence ID" value="PRX25585.1"/>
    <property type="molecule type" value="Genomic_DNA"/>
</dbReference>
<dbReference type="RefSeq" id="WP_106315307.1">
    <property type="nucleotide sequence ID" value="NZ_BOMO01000024.1"/>
</dbReference>
<organism evidence="2 3">
    <name type="scientific">Actinoplanes italicus</name>
    <dbReference type="NCBI Taxonomy" id="113567"/>
    <lineage>
        <taxon>Bacteria</taxon>
        <taxon>Bacillati</taxon>
        <taxon>Actinomycetota</taxon>
        <taxon>Actinomycetes</taxon>
        <taxon>Micromonosporales</taxon>
        <taxon>Micromonosporaceae</taxon>
        <taxon>Actinoplanes</taxon>
    </lineage>
</organism>